<keyword evidence="3" id="KW-1185">Reference proteome</keyword>
<feature type="chain" id="PRO_5042287695" evidence="1">
    <location>
        <begin position="19"/>
        <end position="195"/>
    </location>
</feature>
<organism evidence="2 3">
    <name type="scientific">Colletotrichum zoysiae</name>
    <dbReference type="NCBI Taxonomy" id="1216348"/>
    <lineage>
        <taxon>Eukaryota</taxon>
        <taxon>Fungi</taxon>
        <taxon>Dikarya</taxon>
        <taxon>Ascomycota</taxon>
        <taxon>Pezizomycotina</taxon>
        <taxon>Sordariomycetes</taxon>
        <taxon>Hypocreomycetidae</taxon>
        <taxon>Glomerellales</taxon>
        <taxon>Glomerellaceae</taxon>
        <taxon>Colletotrichum</taxon>
        <taxon>Colletotrichum graminicola species complex</taxon>
    </lineage>
</organism>
<proteinExistence type="predicted"/>
<gene>
    <name evidence="2" type="ORF">LX32DRAFT_637555</name>
</gene>
<comment type="caution">
    <text evidence="2">The sequence shown here is derived from an EMBL/GenBank/DDBJ whole genome shotgun (WGS) entry which is preliminary data.</text>
</comment>
<evidence type="ECO:0000313" key="3">
    <source>
        <dbReference type="Proteomes" id="UP001232148"/>
    </source>
</evidence>
<keyword evidence="1" id="KW-0732">Signal</keyword>
<evidence type="ECO:0000313" key="2">
    <source>
        <dbReference type="EMBL" id="KAK2031056.1"/>
    </source>
</evidence>
<dbReference type="AlphaFoldDB" id="A0AAD9HMX2"/>
<feature type="non-terminal residue" evidence="2">
    <location>
        <position position="1"/>
    </location>
</feature>
<evidence type="ECO:0000256" key="1">
    <source>
        <dbReference type="SAM" id="SignalP"/>
    </source>
</evidence>
<name>A0AAD9HMX2_9PEZI</name>
<protein>
    <submittedName>
        <fullName evidence="2">Uncharacterized protein</fullName>
    </submittedName>
</protein>
<accession>A0AAD9HMX2</accession>
<dbReference type="EMBL" id="MU842844">
    <property type="protein sequence ID" value="KAK2031056.1"/>
    <property type="molecule type" value="Genomic_DNA"/>
</dbReference>
<feature type="signal peptide" evidence="1">
    <location>
        <begin position="1"/>
        <end position="18"/>
    </location>
</feature>
<sequence>MAALRFFLLTFLCALAQGTVVITYDTSTTCAGALYRTFNVNPLDCVPFPGGYRASSAEIADHRPLPLRLRVWTYQGANLCAAPVGTGDAWGSCVTSQYQEQHVISGLSLVPAQNNFATPEEALPHDHTDSTSATPLTYGYVDVQVVYELSAESPYGQEYAKLQNTQDKISFLKKHGDKHADISAWTTDEGSQLEL</sequence>
<reference evidence="2" key="1">
    <citation type="submission" date="2021-06" db="EMBL/GenBank/DDBJ databases">
        <title>Comparative genomics, transcriptomics and evolutionary studies reveal genomic signatures of adaptation to plant cell wall in hemibiotrophic fungi.</title>
        <authorList>
            <consortium name="DOE Joint Genome Institute"/>
            <person name="Baroncelli R."/>
            <person name="Diaz J.F."/>
            <person name="Benocci T."/>
            <person name="Peng M."/>
            <person name="Battaglia E."/>
            <person name="Haridas S."/>
            <person name="Andreopoulos W."/>
            <person name="Labutti K."/>
            <person name="Pangilinan J."/>
            <person name="Floch G.L."/>
            <person name="Makela M.R."/>
            <person name="Henrissat B."/>
            <person name="Grigoriev I.V."/>
            <person name="Crouch J.A."/>
            <person name="De Vries R.P."/>
            <person name="Sukno S.A."/>
            <person name="Thon M.R."/>
        </authorList>
    </citation>
    <scope>NUCLEOTIDE SEQUENCE</scope>
    <source>
        <strain evidence="2">MAFF235873</strain>
    </source>
</reference>
<dbReference type="Proteomes" id="UP001232148">
    <property type="component" value="Unassembled WGS sequence"/>
</dbReference>